<dbReference type="OrthoDB" id="9789238at2"/>
<dbReference type="Pfam" id="PF00512">
    <property type="entry name" value="HisKA"/>
    <property type="match status" value="1"/>
</dbReference>
<dbReference type="EC" id="2.7.13.3" evidence="2"/>
<protein>
    <recommendedName>
        <fullName evidence="10">Sensor protein FixL</fullName>
        <ecNumber evidence="2">2.7.13.3</ecNumber>
    </recommendedName>
</protein>
<evidence type="ECO:0000256" key="10">
    <source>
        <dbReference type="ARBA" id="ARBA00070616"/>
    </source>
</evidence>
<dbReference type="SMART" id="SM00388">
    <property type="entry name" value="HisKA"/>
    <property type="match status" value="1"/>
</dbReference>
<dbReference type="InterPro" id="IPR003661">
    <property type="entry name" value="HisK_dim/P_dom"/>
</dbReference>
<evidence type="ECO:0000256" key="3">
    <source>
        <dbReference type="ARBA" id="ARBA00022553"/>
    </source>
</evidence>
<dbReference type="FunFam" id="1.10.287.130:FF:000055">
    <property type="entry name" value="Two-component sensor histidine kinase"/>
    <property type="match status" value="1"/>
</dbReference>
<name>A0A2Z3HPP9_9CAUL</name>
<feature type="transmembrane region" description="Helical" evidence="11">
    <location>
        <begin position="96"/>
        <end position="113"/>
    </location>
</feature>
<evidence type="ECO:0000259" key="14">
    <source>
        <dbReference type="PROSITE" id="PS50113"/>
    </source>
</evidence>
<dbReference type="AlphaFoldDB" id="A0A2Z3HPP9"/>
<dbReference type="PROSITE" id="PS50113">
    <property type="entry name" value="PAC"/>
    <property type="match status" value="1"/>
</dbReference>
<dbReference type="Pfam" id="PF02518">
    <property type="entry name" value="HATPase_c"/>
    <property type="match status" value="1"/>
</dbReference>
<dbReference type="InterPro" id="IPR005467">
    <property type="entry name" value="His_kinase_dom"/>
</dbReference>
<keyword evidence="5" id="KW-0547">Nucleotide-binding</keyword>
<evidence type="ECO:0000259" key="13">
    <source>
        <dbReference type="PROSITE" id="PS50112"/>
    </source>
</evidence>
<evidence type="ECO:0000256" key="1">
    <source>
        <dbReference type="ARBA" id="ARBA00000085"/>
    </source>
</evidence>
<keyword evidence="4" id="KW-0808">Transferase</keyword>
<dbReference type="RefSeq" id="WP_110450324.1">
    <property type="nucleotide sequence ID" value="NZ_CP029479.1"/>
</dbReference>
<dbReference type="PANTHER" id="PTHR43065:SF10">
    <property type="entry name" value="PEROXIDE STRESS-ACTIVATED HISTIDINE KINASE MAK3"/>
    <property type="match status" value="1"/>
</dbReference>
<accession>A0A2Z3HPP9</accession>
<dbReference type="CDD" id="cd00130">
    <property type="entry name" value="PAS"/>
    <property type="match status" value="1"/>
</dbReference>
<dbReference type="KEGG" id="phb:HYN04_08265"/>
<dbReference type="GO" id="GO:0005524">
    <property type="term" value="F:ATP binding"/>
    <property type="evidence" value="ECO:0007669"/>
    <property type="project" value="UniProtKB-KW"/>
</dbReference>
<dbReference type="InterPro" id="IPR003594">
    <property type="entry name" value="HATPase_dom"/>
</dbReference>
<comment type="catalytic activity">
    <reaction evidence="1">
        <text>ATP + protein L-histidine = ADP + protein N-phospho-L-histidine.</text>
        <dbReference type="EC" id="2.7.13.3"/>
    </reaction>
</comment>
<evidence type="ECO:0000256" key="2">
    <source>
        <dbReference type="ARBA" id="ARBA00012438"/>
    </source>
</evidence>
<evidence type="ECO:0000256" key="9">
    <source>
        <dbReference type="ARBA" id="ARBA00059827"/>
    </source>
</evidence>
<dbReference type="SUPFAM" id="SSF47384">
    <property type="entry name" value="Homodimeric domain of signal transducing histidine kinase"/>
    <property type="match status" value="1"/>
</dbReference>
<feature type="domain" description="Histidine kinase" evidence="12">
    <location>
        <begin position="277"/>
        <end position="491"/>
    </location>
</feature>
<feature type="transmembrane region" description="Helical" evidence="11">
    <location>
        <begin position="18"/>
        <end position="38"/>
    </location>
</feature>
<keyword evidence="8" id="KW-0902">Two-component regulatory system</keyword>
<dbReference type="InterPro" id="IPR004358">
    <property type="entry name" value="Sig_transdc_His_kin-like_C"/>
</dbReference>
<evidence type="ECO:0000256" key="6">
    <source>
        <dbReference type="ARBA" id="ARBA00022777"/>
    </source>
</evidence>
<dbReference type="PROSITE" id="PS50109">
    <property type="entry name" value="HIS_KIN"/>
    <property type="match status" value="1"/>
</dbReference>
<feature type="domain" description="PAS" evidence="13">
    <location>
        <begin position="130"/>
        <end position="200"/>
    </location>
</feature>
<dbReference type="Gene3D" id="3.30.565.10">
    <property type="entry name" value="Histidine kinase-like ATPase, C-terminal domain"/>
    <property type="match status" value="1"/>
</dbReference>
<feature type="domain" description="PAC" evidence="14">
    <location>
        <begin position="198"/>
        <end position="257"/>
    </location>
</feature>
<reference evidence="16" key="1">
    <citation type="submission" date="2018-05" db="EMBL/GenBank/DDBJ databases">
        <title>Genome sequencing of Phenylobacterium sp. HYN0004.</title>
        <authorList>
            <person name="Yi H."/>
            <person name="Baek C."/>
        </authorList>
    </citation>
    <scope>NUCLEOTIDE SEQUENCE [LARGE SCALE GENOMIC DNA]</scope>
    <source>
        <strain evidence="16">HYN0004</strain>
    </source>
</reference>
<evidence type="ECO:0000256" key="5">
    <source>
        <dbReference type="ARBA" id="ARBA00022741"/>
    </source>
</evidence>
<dbReference type="SUPFAM" id="SSF55874">
    <property type="entry name" value="ATPase domain of HSP90 chaperone/DNA topoisomerase II/histidine kinase"/>
    <property type="match status" value="1"/>
</dbReference>
<dbReference type="Proteomes" id="UP000247763">
    <property type="component" value="Chromosome"/>
</dbReference>
<feature type="transmembrane region" description="Helical" evidence="11">
    <location>
        <begin position="50"/>
        <end position="76"/>
    </location>
</feature>
<dbReference type="NCBIfam" id="TIGR00229">
    <property type="entry name" value="sensory_box"/>
    <property type="match status" value="1"/>
</dbReference>
<comment type="function">
    <text evidence="9">Putative oxygen sensor; modulates the activity of FixJ, a transcriptional activator of nitrogen fixation fixK gene. FixL probably acts as a kinase that phosphorylates FixJ.</text>
</comment>
<keyword evidence="11" id="KW-0472">Membrane</keyword>
<keyword evidence="11" id="KW-1133">Transmembrane helix</keyword>
<evidence type="ECO:0000313" key="15">
    <source>
        <dbReference type="EMBL" id="AWM77757.1"/>
    </source>
</evidence>
<keyword evidence="7" id="KW-0067">ATP-binding</keyword>
<dbReference type="InterPro" id="IPR036890">
    <property type="entry name" value="HATPase_C_sf"/>
</dbReference>
<keyword evidence="6 15" id="KW-0418">Kinase</keyword>
<dbReference type="InterPro" id="IPR000700">
    <property type="entry name" value="PAS-assoc_C"/>
</dbReference>
<dbReference type="FunFam" id="3.30.450.20:FF:000060">
    <property type="entry name" value="Sensor protein FixL"/>
    <property type="match status" value="1"/>
</dbReference>
<dbReference type="PROSITE" id="PS50112">
    <property type="entry name" value="PAS"/>
    <property type="match status" value="1"/>
</dbReference>
<evidence type="ECO:0000313" key="16">
    <source>
        <dbReference type="Proteomes" id="UP000247763"/>
    </source>
</evidence>
<dbReference type="Gene3D" id="6.10.250.2580">
    <property type="match status" value="1"/>
</dbReference>
<organism evidence="15 16">
    <name type="scientific">Phenylobacterium parvum</name>
    <dbReference type="NCBI Taxonomy" id="2201350"/>
    <lineage>
        <taxon>Bacteria</taxon>
        <taxon>Pseudomonadati</taxon>
        <taxon>Pseudomonadota</taxon>
        <taxon>Alphaproteobacteria</taxon>
        <taxon>Caulobacterales</taxon>
        <taxon>Caulobacteraceae</taxon>
        <taxon>Phenylobacterium</taxon>
    </lineage>
</organism>
<dbReference type="GO" id="GO:0000155">
    <property type="term" value="F:phosphorelay sensor kinase activity"/>
    <property type="evidence" value="ECO:0007669"/>
    <property type="project" value="InterPro"/>
</dbReference>
<dbReference type="InterPro" id="IPR035965">
    <property type="entry name" value="PAS-like_dom_sf"/>
</dbReference>
<gene>
    <name evidence="15" type="ORF">HYN04_08265</name>
</gene>
<dbReference type="InterPro" id="IPR000014">
    <property type="entry name" value="PAS"/>
</dbReference>
<proteinExistence type="predicted"/>
<sequence>MDSEIQREIEGEPLRRRWLAYGLAAAAVMVVLMARVAFTPQPISRLELFLLAPALLAAAIPGGAGPVALASILGLAGSLVLAGGRPVMDGQETVGLVLYLAASAAIAAAAWRLRRMSLTARAMLAVSRQRQDHLQSILDTVPEGMIVIDEIGTIRSFSAAAERLFGWTSAEAVGRNVRMLMPDPYRAGHDGYLGRYLETGERRIIGIGRVAVGIRKDGSTFPIELAVGEMRTGKKRFFTGFIRDLTEPQAAERRLQDMQSELIHVSRLTSMGEMASALAHELNQPLSAIASYMKGSVRLLDTGEPDLERVRSALTAAGDQALRAGEIIRRLRAFVGKGEAAMRIEPLPKLIEEAGALAMMGARDSGVRLEFRLSPDAGLVLADKVQVQQVVLNLMRNAVEAMGASSVRELTVESRLLKEGWVEVQVCDTGAGLAPDVLERLFQPFMTTKAEGMGVGLSICRTIIEAHGGEISARNRPEGGAVFRFTLRSAELPLPGEIDA</sequence>
<evidence type="ECO:0000256" key="7">
    <source>
        <dbReference type="ARBA" id="ARBA00022840"/>
    </source>
</evidence>
<keyword evidence="16" id="KW-1185">Reference proteome</keyword>
<evidence type="ECO:0000256" key="8">
    <source>
        <dbReference type="ARBA" id="ARBA00023012"/>
    </source>
</evidence>
<keyword evidence="3" id="KW-0597">Phosphoprotein</keyword>
<evidence type="ECO:0000256" key="11">
    <source>
        <dbReference type="SAM" id="Phobius"/>
    </source>
</evidence>
<dbReference type="Gene3D" id="1.10.287.130">
    <property type="match status" value="1"/>
</dbReference>
<evidence type="ECO:0000256" key="4">
    <source>
        <dbReference type="ARBA" id="ARBA00022679"/>
    </source>
</evidence>
<dbReference type="InterPro" id="IPR013767">
    <property type="entry name" value="PAS_fold"/>
</dbReference>
<dbReference type="InterPro" id="IPR036097">
    <property type="entry name" value="HisK_dim/P_sf"/>
</dbReference>
<dbReference type="Gene3D" id="3.30.450.20">
    <property type="entry name" value="PAS domain"/>
    <property type="match status" value="1"/>
</dbReference>
<keyword evidence="11" id="KW-0812">Transmembrane</keyword>
<dbReference type="SMART" id="SM00387">
    <property type="entry name" value="HATPase_c"/>
    <property type="match status" value="1"/>
</dbReference>
<dbReference type="SUPFAM" id="SSF55785">
    <property type="entry name" value="PYP-like sensor domain (PAS domain)"/>
    <property type="match status" value="1"/>
</dbReference>
<dbReference type="SMART" id="SM00091">
    <property type="entry name" value="PAS"/>
    <property type="match status" value="1"/>
</dbReference>
<dbReference type="Pfam" id="PF00989">
    <property type="entry name" value="PAS"/>
    <property type="match status" value="1"/>
</dbReference>
<dbReference type="GO" id="GO:0006355">
    <property type="term" value="P:regulation of DNA-templated transcription"/>
    <property type="evidence" value="ECO:0007669"/>
    <property type="project" value="InterPro"/>
</dbReference>
<dbReference type="PRINTS" id="PR00344">
    <property type="entry name" value="BCTRLSENSOR"/>
</dbReference>
<dbReference type="EMBL" id="CP029479">
    <property type="protein sequence ID" value="AWM77757.1"/>
    <property type="molecule type" value="Genomic_DNA"/>
</dbReference>
<dbReference type="PANTHER" id="PTHR43065">
    <property type="entry name" value="SENSOR HISTIDINE KINASE"/>
    <property type="match status" value="1"/>
</dbReference>
<dbReference type="CDD" id="cd00082">
    <property type="entry name" value="HisKA"/>
    <property type="match status" value="1"/>
</dbReference>
<evidence type="ECO:0000259" key="12">
    <source>
        <dbReference type="PROSITE" id="PS50109"/>
    </source>
</evidence>